<dbReference type="PROSITE" id="PS00041">
    <property type="entry name" value="HTH_ARAC_FAMILY_1"/>
    <property type="match status" value="1"/>
</dbReference>
<protein>
    <submittedName>
        <fullName evidence="6">AraC family transcriptional regulator</fullName>
    </submittedName>
</protein>
<dbReference type="SUPFAM" id="SSF51215">
    <property type="entry name" value="Regulatory protein AraC"/>
    <property type="match status" value="1"/>
</dbReference>
<dbReference type="InterPro" id="IPR018060">
    <property type="entry name" value="HTH_AraC"/>
</dbReference>
<comment type="caution">
    <text evidence="6">The sequence shown here is derived from an EMBL/GenBank/DDBJ whole genome shotgun (WGS) entry which is preliminary data.</text>
</comment>
<evidence type="ECO:0000259" key="4">
    <source>
        <dbReference type="PROSITE" id="PS01124"/>
    </source>
</evidence>
<evidence type="ECO:0000313" key="7">
    <source>
        <dbReference type="Proteomes" id="UP001300012"/>
    </source>
</evidence>
<dbReference type="Pfam" id="PF12833">
    <property type="entry name" value="HTH_18"/>
    <property type="match status" value="1"/>
</dbReference>
<keyword evidence="3" id="KW-0804">Transcription</keyword>
<dbReference type="EMBL" id="JANQBD010000024">
    <property type="protein sequence ID" value="MCR8635094.1"/>
    <property type="molecule type" value="Genomic_DNA"/>
</dbReference>
<evidence type="ECO:0000256" key="3">
    <source>
        <dbReference type="ARBA" id="ARBA00023163"/>
    </source>
</evidence>
<evidence type="ECO:0000256" key="2">
    <source>
        <dbReference type="ARBA" id="ARBA00023125"/>
    </source>
</evidence>
<dbReference type="SUPFAM" id="SSF53807">
    <property type="entry name" value="Helical backbone' metal receptor"/>
    <property type="match status" value="1"/>
</dbReference>
<accession>A0ABT1YPI5</accession>
<dbReference type="PROSITE" id="PS01124">
    <property type="entry name" value="HTH_ARAC_FAMILY_2"/>
    <property type="match status" value="1"/>
</dbReference>
<dbReference type="SUPFAM" id="SSF46689">
    <property type="entry name" value="Homeodomain-like"/>
    <property type="match status" value="2"/>
</dbReference>
<dbReference type="RefSeq" id="WP_258216639.1">
    <property type="nucleotide sequence ID" value="NZ_JANQBD010000024.1"/>
</dbReference>
<feature type="domain" description="HTH araC/xylS-type" evidence="4">
    <location>
        <begin position="177"/>
        <end position="274"/>
    </location>
</feature>
<feature type="domain" description="Fe/B12 periplasmic-binding" evidence="5">
    <location>
        <begin position="258"/>
        <end position="528"/>
    </location>
</feature>
<sequence>MSVQSSAHMQRTLYLLSSIRKFKRLDTFTIQRRTVPVPMLCFIAKGKGTLTVNDATYSVEPLQLFYFAPGMTLEAASRGKELEYYLIIIETVAAAKRNNHWKLQSSIGLLHSLPAGRLYIQDAKQLLQRIDELYTTVNNRTVSNLIDPDLQLQSLIDLIARGIRQEPSDGTQSNGIDSCITYMHQHFHEKITRETLAEIAKLTPNAFCRSFKRQTGSNPTDYLNTIRINQAKSRLTPDCSIKDVAVTIGYGSEYYFSRIFKESVGISPSLFIKRERLKVAAASRTCFHDNLASIGMPAAAGVDCYRYPWMDDAEYNRRLTSQLEQLRLVKPDLIIGDYFHQPLYESLKQIAPTVILDHHLDWRTIHMKIAELVGREKEAFQTFHQLDERTLEARNQLSKAMGNERITFLQIIPQGIRIQGAANHPLNELLYSELGLHPGSAVPPNKMRDELLPEQFPPMESEHLFISKYIGHPDVEAVLSKLQQTPSWKTIHAVTDNKTYFTPNWLQTSWTPLGRNQIITTMVNLLLR</sequence>
<reference evidence="6 7" key="1">
    <citation type="submission" date="2022-08" db="EMBL/GenBank/DDBJ databases">
        <title>Paenibacillus endoradicis sp. nov., Paenibacillus radicibacter sp. nov and Paenibacillus pararadicis sp. nov., three cold-adapted plant growth-promoting bacteria isolated from root of Larix gmelinii in Great Khingan.</title>
        <authorList>
            <person name="Xue H."/>
        </authorList>
    </citation>
    <scope>NUCLEOTIDE SEQUENCE [LARGE SCALE GENOMIC DNA]</scope>
    <source>
        <strain evidence="6 7">N5-1-1-5</strain>
    </source>
</reference>
<keyword evidence="1" id="KW-0805">Transcription regulation</keyword>
<dbReference type="Proteomes" id="UP001300012">
    <property type="component" value="Unassembled WGS sequence"/>
</dbReference>
<evidence type="ECO:0000259" key="5">
    <source>
        <dbReference type="PROSITE" id="PS50983"/>
    </source>
</evidence>
<dbReference type="PROSITE" id="PS50983">
    <property type="entry name" value="FE_B12_PBP"/>
    <property type="match status" value="1"/>
</dbReference>
<keyword evidence="2" id="KW-0238">DNA-binding</keyword>
<dbReference type="InterPro" id="IPR018062">
    <property type="entry name" value="HTH_AraC-typ_CS"/>
</dbReference>
<gene>
    <name evidence="6" type="ORF">NV381_28225</name>
</gene>
<keyword evidence="7" id="KW-1185">Reference proteome</keyword>
<dbReference type="PANTHER" id="PTHR43280:SF28">
    <property type="entry name" value="HTH-TYPE TRANSCRIPTIONAL ACTIVATOR RHAS"/>
    <property type="match status" value="1"/>
</dbReference>
<proteinExistence type="predicted"/>
<dbReference type="Pfam" id="PF01497">
    <property type="entry name" value="Peripla_BP_2"/>
    <property type="match status" value="1"/>
</dbReference>
<dbReference type="SMART" id="SM00342">
    <property type="entry name" value="HTH_ARAC"/>
    <property type="match status" value="1"/>
</dbReference>
<dbReference type="Pfam" id="PF02311">
    <property type="entry name" value="AraC_binding"/>
    <property type="match status" value="1"/>
</dbReference>
<evidence type="ECO:0000256" key="1">
    <source>
        <dbReference type="ARBA" id="ARBA00023015"/>
    </source>
</evidence>
<evidence type="ECO:0000313" key="6">
    <source>
        <dbReference type="EMBL" id="MCR8635094.1"/>
    </source>
</evidence>
<dbReference type="InterPro" id="IPR002491">
    <property type="entry name" value="ABC_transptr_periplasmic_BD"/>
</dbReference>
<dbReference type="InterPro" id="IPR003313">
    <property type="entry name" value="AraC-bd"/>
</dbReference>
<dbReference type="Gene3D" id="1.10.10.60">
    <property type="entry name" value="Homeodomain-like"/>
    <property type="match status" value="2"/>
</dbReference>
<organism evidence="6 7">
    <name type="scientific">Paenibacillus radicis</name>
    <name type="common">ex Xue et al. 2023</name>
    <dbReference type="NCBI Taxonomy" id="2972489"/>
    <lineage>
        <taxon>Bacteria</taxon>
        <taxon>Bacillati</taxon>
        <taxon>Bacillota</taxon>
        <taxon>Bacilli</taxon>
        <taxon>Bacillales</taxon>
        <taxon>Paenibacillaceae</taxon>
        <taxon>Paenibacillus</taxon>
    </lineage>
</organism>
<dbReference type="PANTHER" id="PTHR43280">
    <property type="entry name" value="ARAC-FAMILY TRANSCRIPTIONAL REGULATOR"/>
    <property type="match status" value="1"/>
</dbReference>
<dbReference type="InterPro" id="IPR037923">
    <property type="entry name" value="HTH-like"/>
</dbReference>
<name>A0ABT1YPI5_9BACL</name>
<dbReference type="InterPro" id="IPR009057">
    <property type="entry name" value="Homeodomain-like_sf"/>
</dbReference>
<dbReference type="Gene3D" id="3.40.50.1980">
    <property type="entry name" value="Nitrogenase molybdenum iron protein domain"/>
    <property type="match status" value="2"/>
</dbReference>